<accession>A0A2A6BUR1</accession>
<protein>
    <submittedName>
        <fullName evidence="1">Uncharacterized protein</fullName>
    </submittedName>
</protein>
<gene>
    <name evidence="1" type="primary">WBGene00281721</name>
</gene>
<reference evidence="2" key="1">
    <citation type="journal article" date="2008" name="Nat. Genet.">
        <title>The Pristionchus pacificus genome provides a unique perspective on nematode lifestyle and parasitism.</title>
        <authorList>
            <person name="Dieterich C."/>
            <person name="Clifton S.W."/>
            <person name="Schuster L.N."/>
            <person name="Chinwalla A."/>
            <person name="Delehaunty K."/>
            <person name="Dinkelacker I."/>
            <person name="Fulton L."/>
            <person name="Fulton R."/>
            <person name="Godfrey J."/>
            <person name="Minx P."/>
            <person name="Mitreva M."/>
            <person name="Roeseler W."/>
            <person name="Tian H."/>
            <person name="Witte H."/>
            <person name="Yang S.P."/>
            <person name="Wilson R.K."/>
            <person name="Sommer R.J."/>
        </authorList>
    </citation>
    <scope>NUCLEOTIDE SEQUENCE [LARGE SCALE GENOMIC DNA]</scope>
    <source>
        <strain evidence="2">PS312</strain>
    </source>
</reference>
<keyword evidence="2" id="KW-1185">Reference proteome</keyword>
<accession>A0A8R1V053</accession>
<dbReference type="Proteomes" id="UP000005239">
    <property type="component" value="Unassembled WGS sequence"/>
</dbReference>
<evidence type="ECO:0000313" key="2">
    <source>
        <dbReference type="Proteomes" id="UP000005239"/>
    </source>
</evidence>
<proteinExistence type="predicted"/>
<dbReference type="EnsemblMetazoa" id="PPA43352.1">
    <property type="protein sequence ID" value="PPA43352.1"/>
    <property type="gene ID" value="WBGene00281721"/>
</dbReference>
<name>A0A2A6BUR1_PRIPA</name>
<dbReference type="AlphaFoldDB" id="A0A2A6BUR1"/>
<organism evidence="1 2">
    <name type="scientific">Pristionchus pacificus</name>
    <name type="common">Parasitic nematode worm</name>
    <dbReference type="NCBI Taxonomy" id="54126"/>
    <lineage>
        <taxon>Eukaryota</taxon>
        <taxon>Metazoa</taxon>
        <taxon>Ecdysozoa</taxon>
        <taxon>Nematoda</taxon>
        <taxon>Chromadorea</taxon>
        <taxon>Rhabditida</taxon>
        <taxon>Rhabditina</taxon>
        <taxon>Diplogasteromorpha</taxon>
        <taxon>Diplogasteroidea</taxon>
        <taxon>Neodiplogasteridae</taxon>
        <taxon>Pristionchus</taxon>
    </lineage>
</organism>
<reference evidence="1" key="2">
    <citation type="submission" date="2022-06" db="UniProtKB">
        <authorList>
            <consortium name="EnsemblMetazoa"/>
        </authorList>
    </citation>
    <scope>IDENTIFICATION</scope>
    <source>
        <strain evidence="1">PS312</strain>
    </source>
</reference>
<evidence type="ECO:0000313" key="1">
    <source>
        <dbReference type="EnsemblMetazoa" id="PPA43352.1"/>
    </source>
</evidence>
<sequence>MKSPLDWIANPTLYSKAEKLGEDVTGTVPCAAEQSQHSGGSVRDLAPLPPAVAE</sequence>